<dbReference type="Proteomes" id="UP001059596">
    <property type="component" value="Chromosome 3R"/>
</dbReference>
<dbReference type="InterPro" id="IPR001007">
    <property type="entry name" value="VWF_dom"/>
</dbReference>
<gene>
    <name evidence="3" type="ORF">M5D96_002272</name>
</gene>
<evidence type="ECO:0000259" key="2">
    <source>
        <dbReference type="PROSITE" id="PS50184"/>
    </source>
</evidence>
<dbReference type="GO" id="GO:0016020">
    <property type="term" value="C:membrane"/>
    <property type="evidence" value="ECO:0007669"/>
    <property type="project" value="TreeGrafter"/>
</dbReference>
<dbReference type="EMBL" id="JAMKOV010000001">
    <property type="protein sequence ID" value="KAI8046072.1"/>
    <property type="molecule type" value="Genomic_DNA"/>
</dbReference>
<evidence type="ECO:0000259" key="1">
    <source>
        <dbReference type="PROSITE" id="PS50042"/>
    </source>
</evidence>
<name>A0A9Q0BVH5_9MUSC</name>
<dbReference type="PANTHER" id="PTHR15256:SF6">
    <property type="entry name" value="INTEGRAL MEMBRANE PROTEIN DGCR2_IDD"/>
    <property type="match status" value="1"/>
</dbReference>
<dbReference type="PROSITE" id="PS50042">
    <property type="entry name" value="CNMP_BINDING_3"/>
    <property type="match status" value="1"/>
</dbReference>
<dbReference type="CDD" id="cd00038">
    <property type="entry name" value="CAP_ED"/>
    <property type="match status" value="1"/>
</dbReference>
<dbReference type="InterPro" id="IPR018490">
    <property type="entry name" value="cNMP-bd_dom_sf"/>
</dbReference>
<proteinExistence type="predicted"/>
<evidence type="ECO:0000313" key="4">
    <source>
        <dbReference type="Proteomes" id="UP001059596"/>
    </source>
</evidence>
<dbReference type="PROSITE" id="PS50184">
    <property type="entry name" value="VWFC_2"/>
    <property type="match status" value="1"/>
</dbReference>
<dbReference type="SMART" id="SM00100">
    <property type="entry name" value="cNMP"/>
    <property type="match status" value="1"/>
</dbReference>
<evidence type="ECO:0000313" key="3">
    <source>
        <dbReference type="EMBL" id="KAI8046072.1"/>
    </source>
</evidence>
<dbReference type="InterPro" id="IPR042378">
    <property type="entry name" value="IDD"/>
</dbReference>
<dbReference type="Pfam" id="PF00027">
    <property type="entry name" value="cNMP_binding"/>
    <property type="match status" value="1"/>
</dbReference>
<evidence type="ECO:0008006" key="5">
    <source>
        <dbReference type="Google" id="ProtNLM"/>
    </source>
</evidence>
<protein>
    <recommendedName>
        <fullName evidence="5">Cyclic nucleotide-binding domain-containing protein</fullName>
    </recommendedName>
</protein>
<feature type="domain" description="VWFC" evidence="2">
    <location>
        <begin position="229"/>
        <end position="294"/>
    </location>
</feature>
<dbReference type="SUPFAM" id="SSF51206">
    <property type="entry name" value="cAMP-binding domain-like"/>
    <property type="match status" value="1"/>
</dbReference>
<sequence length="307" mass="34743">MYRRLRDTAEVKRIQALKALFKKVIRMVSLNNPWKDSDDDHKVTSYVKRNISTRVRSRPRTGFLTAAEKTIIRTPHVRRTIPERMKLCSLFAKLRCLARFTPKLRARLVPVLRLMPVDAGRIIIRQSDVPITVFFVISGEVHMIQDNDKEENEVVKGILGPGDMMGDVELIEAYCELLVLFDYDFAPILGPHMTKIWDEKKRALKALDYFDFLDDDQANGNAVSSSLGGSCRDYNGKMYETGMHYMPGPDSCRLCICDSGLPKACKMVLCEAFSKCKSFQTVGSGNNCCEVICLDDQFSDGSTDFGI</sequence>
<feature type="domain" description="Cyclic nucleotide-binding" evidence="1">
    <location>
        <begin position="96"/>
        <end position="171"/>
    </location>
</feature>
<reference evidence="3" key="1">
    <citation type="journal article" date="2023" name="Genome Biol. Evol.">
        <title>Long-read-based Genome Assembly of Drosophila gunungcola Reveals Fewer Chemosensory Genes in Flower-breeding Species.</title>
        <authorList>
            <person name="Negi A."/>
            <person name="Liao B.Y."/>
            <person name="Yeh S.D."/>
        </authorList>
    </citation>
    <scope>NUCLEOTIDE SEQUENCE</scope>
    <source>
        <strain evidence="3">Sukarami</strain>
    </source>
</reference>
<keyword evidence="4" id="KW-1185">Reference proteome</keyword>
<dbReference type="AlphaFoldDB" id="A0A9Q0BVH5"/>
<comment type="caution">
    <text evidence="3">The sequence shown here is derived from an EMBL/GenBank/DDBJ whole genome shotgun (WGS) entry which is preliminary data.</text>
</comment>
<organism evidence="3 4">
    <name type="scientific">Drosophila gunungcola</name>
    <name type="common">fruit fly</name>
    <dbReference type="NCBI Taxonomy" id="103775"/>
    <lineage>
        <taxon>Eukaryota</taxon>
        <taxon>Metazoa</taxon>
        <taxon>Ecdysozoa</taxon>
        <taxon>Arthropoda</taxon>
        <taxon>Hexapoda</taxon>
        <taxon>Insecta</taxon>
        <taxon>Pterygota</taxon>
        <taxon>Neoptera</taxon>
        <taxon>Endopterygota</taxon>
        <taxon>Diptera</taxon>
        <taxon>Brachycera</taxon>
        <taxon>Muscomorpha</taxon>
        <taxon>Ephydroidea</taxon>
        <taxon>Drosophilidae</taxon>
        <taxon>Drosophila</taxon>
        <taxon>Sophophora</taxon>
    </lineage>
</organism>
<dbReference type="Gene3D" id="2.60.120.10">
    <property type="entry name" value="Jelly Rolls"/>
    <property type="match status" value="1"/>
</dbReference>
<dbReference type="PANTHER" id="PTHR15256">
    <property type="entry name" value="INTEGRAL MEMBRANE PROTEIN DGCR2/IDD"/>
    <property type="match status" value="1"/>
</dbReference>
<dbReference type="InterPro" id="IPR000595">
    <property type="entry name" value="cNMP-bd_dom"/>
</dbReference>
<dbReference type="InterPro" id="IPR014710">
    <property type="entry name" value="RmlC-like_jellyroll"/>
</dbReference>
<accession>A0A9Q0BVH5</accession>